<evidence type="ECO:0000313" key="2">
    <source>
        <dbReference type="Proteomes" id="UP000620124"/>
    </source>
</evidence>
<proteinExistence type="predicted"/>
<dbReference type="EMBL" id="JACAZI010000007">
    <property type="protein sequence ID" value="KAF7356853.1"/>
    <property type="molecule type" value="Genomic_DNA"/>
</dbReference>
<name>A0A8H6Y9H3_9AGAR</name>
<accession>A0A8H6Y9H3</accession>
<comment type="caution">
    <text evidence="1">The sequence shown here is derived from an EMBL/GenBank/DDBJ whole genome shotgun (WGS) entry which is preliminary data.</text>
</comment>
<organism evidence="1 2">
    <name type="scientific">Mycena venus</name>
    <dbReference type="NCBI Taxonomy" id="2733690"/>
    <lineage>
        <taxon>Eukaryota</taxon>
        <taxon>Fungi</taxon>
        <taxon>Dikarya</taxon>
        <taxon>Basidiomycota</taxon>
        <taxon>Agaricomycotina</taxon>
        <taxon>Agaricomycetes</taxon>
        <taxon>Agaricomycetidae</taxon>
        <taxon>Agaricales</taxon>
        <taxon>Marasmiineae</taxon>
        <taxon>Mycenaceae</taxon>
        <taxon>Mycena</taxon>
    </lineage>
</organism>
<sequence>MPSTSRSIVLSNHATEFQRQHSLVRGPDGSLFFAPINRFALTLPPEITSEIFLHCLPDADFIEPDVSSAPLVLCRICREWKRIALGTAGLWASLYIDLAWFYTQGAVQEEEEEEEEEREGFESPELLDLPVFFRDWISNARNMPLSLHVEDDPARDSDLPEDEVQSLFQMIGQRSAQWQKIVLRVSPAYFGLVCPSDSLAFRSLKHLAVPNARLPETPWMLDIPWNQLTVFRSEQISVSECVHILRNGPSLLSLTVHLCRESYPVPVTALPPLNLQILEITETSTELLTLTLVQHLTLPDLQKLALKFDTPRHTHRDLSRLIAFASRSSFPLQHLTLCLVPVPEALLIQCLHAFPSVTGLRLQLRQPADDLFRHFQYDVDLLPQLQSLHVVQNFPNSMVPDSVGLLQMLTERWGPPNSESGRKS</sequence>
<dbReference type="OrthoDB" id="2860841at2759"/>
<evidence type="ECO:0000313" key="1">
    <source>
        <dbReference type="EMBL" id="KAF7356853.1"/>
    </source>
</evidence>
<reference evidence="1" key="1">
    <citation type="submission" date="2020-05" db="EMBL/GenBank/DDBJ databases">
        <title>Mycena genomes resolve the evolution of fungal bioluminescence.</title>
        <authorList>
            <person name="Tsai I.J."/>
        </authorList>
    </citation>
    <scope>NUCLEOTIDE SEQUENCE</scope>
    <source>
        <strain evidence="1">CCC161011</strain>
    </source>
</reference>
<gene>
    <name evidence="1" type="ORF">MVEN_01021000</name>
</gene>
<keyword evidence="2" id="KW-1185">Reference proteome</keyword>
<evidence type="ECO:0008006" key="3">
    <source>
        <dbReference type="Google" id="ProtNLM"/>
    </source>
</evidence>
<dbReference type="Proteomes" id="UP000620124">
    <property type="component" value="Unassembled WGS sequence"/>
</dbReference>
<dbReference type="SUPFAM" id="SSF52047">
    <property type="entry name" value="RNI-like"/>
    <property type="match status" value="1"/>
</dbReference>
<dbReference type="AlphaFoldDB" id="A0A8H6Y9H3"/>
<protein>
    <recommendedName>
        <fullName evidence="3">F-box domain-containing protein</fullName>
    </recommendedName>
</protein>